<dbReference type="InterPro" id="IPR001179">
    <property type="entry name" value="PPIase_FKBP_dom"/>
</dbReference>
<name>A0ABR2Z3G1_9CHLO</name>
<evidence type="ECO:0000256" key="5">
    <source>
        <dbReference type="PROSITE-ProRule" id="PRU00277"/>
    </source>
</evidence>
<dbReference type="PANTHER" id="PTHR45779">
    <property type="entry name" value="PEPTIDYLPROLYL ISOMERASE"/>
    <property type="match status" value="1"/>
</dbReference>
<evidence type="ECO:0000256" key="6">
    <source>
        <dbReference type="SAM" id="SignalP"/>
    </source>
</evidence>
<dbReference type="InterPro" id="IPR046357">
    <property type="entry name" value="PPIase_dom_sf"/>
</dbReference>
<keyword evidence="9" id="KW-1185">Reference proteome</keyword>
<organism evidence="8 9">
    <name type="scientific">Coccomyxa subellipsoidea</name>
    <dbReference type="NCBI Taxonomy" id="248742"/>
    <lineage>
        <taxon>Eukaryota</taxon>
        <taxon>Viridiplantae</taxon>
        <taxon>Chlorophyta</taxon>
        <taxon>core chlorophytes</taxon>
        <taxon>Trebouxiophyceae</taxon>
        <taxon>Trebouxiophyceae incertae sedis</taxon>
        <taxon>Coccomyxaceae</taxon>
        <taxon>Coccomyxa</taxon>
    </lineage>
</organism>
<evidence type="ECO:0000256" key="4">
    <source>
        <dbReference type="ARBA" id="ARBA00023235"/>
    </source>
</evidence>
<feature type="chain" id="PRO_5046460098" description="peptidylprolyl isomerase" evidence="6">
    <location>
        <begin position="20"/>
        <end position="133"/>
    </location>
</feature>
<dbReference type="Pfam" id="PF00254">
    <property type="entry name" value="FKBP_C"/>
    <property type="match status" value="1"/>
</dbReference>
<dbReference type="EMBL" id="JALJOT010000001">
    <property type="protein sequence ID" value="KAK9918476.1"/>
    <property type="molecule type" value="Genomic_DNA"/>
</dbReference>
<dbReference type="SUPFAM" id="SSF54534">
    <property type="entry name" value="FKBP-like"/>
    <property type="match status" value="1"/>
</dbReference>
<comment type="caution">
    <text evidence="8">The sequence shown here is derived from an EMBL/GenBank/DDBJ whole genome shotgun (WGS) entry which is preliminary data.</text>
</comment>
<evidence type="ECO:0000313" key="9">
    <source>
        <dbReference type="Proteomes" id="UP001491310"/>
    </source>
</evidence>
<dbReference type="Gene3D" id="3.10.50.40">
    <property type="match status" value="1"/>
</dbReference>
<evidence type="ECO:0000313" key="8">
    <source>
        <dbReference type="EMBL" id="KAK9918476.1"/>
    </source>
</evidence>
<keyword evidence="3 5" id="KW-0697">Rotamase</keyword>
<feature type="domain" description="PPIase FKBP-type" evidence="7">
    <location>
        <begin position="26"/>
        <end position="114"/>
    </location>
</feature>
<dbReference type="InterPro" id="IPR044609">
    <property type="entry name" value="FKBP2/11"/>
</dbReference>
<gene>
    <name evidence="8" type="ORF">WJX75_004354</name>
</gene>
<reference evidence="8 9" key="1">
    <citation type="journal article" date="2024" name="Nat. Commun.">
        <title>Phylogenomics reveals the evolutionary origins of lichenization in chlorophyte algae.</title>
        <authorList>
            <person name="Puginier C."/>
            <person name="Libourel C."/>
            <person name="Otte J."/>
            <person name="Skaloud P."/>
            <person name="Haon M."/>
            <person name="Grisel S."/>
            <person name="Petersen M."/>
            <person name="Berrin J.G."/>
            <person name="Delaux P.M."/>
            <person name="Dal Grande F."/>
            <person name="Keller J."/>
        </authorList>
    </citation>
    <scope>NUCLEOTIDE SEQUENCE [LARGE SCALE GENOMIC DNA]</scope>
    <source>
        <strain evidence="8 9">SAG 216-7</strain>
    </source>
</reference>
<keyword evidence="6" id="KW-0732">Signal</keyword>
<protein>
    <recommendedName>
        <fullName evidence="2 5">peptidylprolyl isomerase</fullName>
        <ecNumber evidence="2 5">5.2.1.8</ecNumber>
    </recommendedName>
</protein>
<dbReference type="EC" id="5.2.1.8" evidence="2 5"/>
<evidence type="ECO:0000256" key="1">
    <source>
        <dbReference type="ARBA" id="ARBA00000971"/>
    </source>
</evidence>
<evidence type="ECO:0000256" key="3">
    <source>
        <dbReference type="ARBA" id="ARBA00023110"/>
    </source>
</evidence>
<dbReference type="PANTHER" id="PTHR45779:SF7">
    <property type="entry name" value="PEPTIDYLPROLYL ISOMERASE"/>
    <property type="match status" value="1"/>
</dbReference>
<evidence type="ECO:0000259" key="7">
    <source>
        <dbReference type="PROSITE" id="PS50059"/>
    </source>
</evidence>
<keyword evidence="4 5" id="KW-0413">Isomerase</keyword>
<accession>A0ABR2Z3G1</accession>
<proteinExistence type="predicted"/>
<dbReference type="Proteomes" id="UP001491310">
    <property type="component" value="Unassembled WGS sequence"/>
</dbReference>
<sequence length="133" mass="14363">MPSSAGVAIIVSLFAAAFAKKTWKDVDTLQVGVKGWLTDGTEFGSSIGAEPLKFQLGEGDVIEGWEQGLLNMCVDEKRRLKIPAALGYRDIGYKDLGIPAGASLYFDTELVSVEEGPEVLHINQDSLVDLSEF</sequence>
<dbReference type="PROSITE" id="PS50059">
    <property type="entry name" value="FKBP_PPIASE"/>
    <property type="match status" value="1"/>
</dbReference>
<evidence type="ECO:0000256" key="2">
    <source>
        <dbReference type="ARBA" id="ARBA00013194"/>
    </source>
</evidence>
<comment type="catalytic activity">
    <reaction evidence="1 5">
        <text>[protein]-peptidylproline (omega=180) = [protein]-peptidylproline (omega=0)</text>
        <dbReference type="Rhea" id="RHEA:16237"/>
        <dbReference type="Rhea" id="RHEA-COMP:10747"/>
        <dbReference type="Rhea" id="RHEA-COMP:10748"/>
        <dbReference type="ChEBI" id="CHEBI:83833"/>
        <dbReference type="ChEBI" id="CHEBI:83834"/>
        <dbReference type="EC" id="5.2.1.8"/>
    </reaction>
</comment>
<feature type="signal peptide" evidence="6">
    <location>
        <begin position="1"/>
        <end position="19"/>
    </location>
</feature>